<organism evidence="2 3">
    <name type="scientific">Rhodopirellula maiorica SM1</name>
    <dbReference type="NCBI Taxonomy" id="1265738"/>
    <lineage>
        <taxon>Bacteria</taxon>
        <taxon>Pseudomonadati</taxon>
        <taxon>Planctomycetota</taxon>
        <taxon>Planctomycetia</taxon>
        <taxon>Pirellulales</taxon>
        <taxon>Pirellulaceae</taxon>
        <taxon>Novipirellula</taxon>
    </lineage>
</organism>
<sequence length="340" mass="37236">MNGFEVEMDSVGDVQAAEATGVSNVDGIGLTRSLPYGRYRMTVSGNGWHARDLVTLEVGKPLALTVVAPTPNQLGELHLQASLATDGLTDFPFGEWEVKGNRGWGTRIVPQPGEIQQDSGDWKTFPTVSDGIDVVAVVVEIAIKRRIKQPSGNHLTWEWRQSSDVGQQPSLKWLVQSDGTVRPLLSVSEQNCQISRPTAWFQNLAPDKEKDSSESERSSHSERLGYHVLTLGSEHQDSAGIELPAGQFQLSNDTIYGRPTPNVLQVIDKKPESTAEQIWLHGVILHESPGWLTRLLGDSWDHDRRGVNKEVDVALDARKEVAIGVGKQAASDDVSKSPRG</sequence>
<gene>
    <name evidence="2" type="ORF">RMSM_03202</name>
</gene>
<reference evidence="2 3" key="1">
    <citation type="journal article" date="2013" name="Mar. Genomics">
        <title>Expression of sulfatases in Rhodopirellula baltica and the diversity of sulfatases in the genus Rhodopirellula.</title>
        <authorList>
            <person name="Wegner C.E."/>
            <person name="Richter-Heitmann T."/>
            <person name="Klindworth A."/>
            <person name="Klockow C."/>
            <person name="Richter M."/>
            <person name="Achstetter T."/>
            <person name="Glockner F.O."/>
            <person name="Harder J."/>
        </authorList>
    </citation>
    <scope>NUCLEOTIDE SEQUENCE [LARGE SCALE GENOMIC DNA]</scope>
    <source>
        <strain evidence="2 3">SM1</strain>
    </source>
</reference>
<feature type="compositionally biased region" description="Basic and acidic residues" evidence="1">
    <location>
        <begin position="206"/>
        <end position="222"/>
    </location>
</feature>
<evidence type="ECO:0000256" key="1">
    <source>
        <dbReference type="SAM" id="MobiDB-lite"/>
    </source>
</evidence>
<dbReference type="Proteomes" id="UP000011991">
    <property type="component" value="Unassembled WGS sequence"/>
</dbReference>
<feature type="region of interest" description="Disordered" evidence="1">
    <location>
        <begin position="203"/>
        <end position="222"/>
    </location>
</feature>
<proteinExistence type="predicted"/>
<dbReference type="RefSeq" id="WP_008697501.1">
    <property type="nucleotide sequence ID" value="NZ_ANOG01000465.1"/>
</dbReference>
<evidence type="ECO:0000313" key="3">
    <source>
        <dbReference type="Proteomes" id="UP000011991"/>
    </source>
</evidence>
<keyword evidence="3" id="KW-1185">Reference proteome</keyword>
<comment type="caution">
    <text evidence="2">The sequence shown here is derived from an EMBL/GenBank/DDBJ whole genome shotgun (WGS) entry which is preliminary data.</text>
</comment>
<accession>M5RL20</accession>
<protein>
    <submittedName>
        <fullName evidence="2">Uncharacterized protein</fullName>
    </submittedName>
</protein>
<evidence type="ECO:0000313" key="2">
    <source>
        <dbReference type="EMBL" id="EMI19876.1"/>
    </source>
</evidence>
<dbReference type="PATRIC" id="fig|1265738.3.peg.3194"/>
<dbReference type="AlphaFoldDB" id="M5RL20"/>
<dbReference type="EMBL" id="ANOG01000465">
    <property type="protein sequence ID" value="EMI19876.1"/>
    <property type="molecule type" value="Genomic_DNA"/>
</dbReference>
<dbReference type="OrthoDB" id="284825at2"/>
<name>M5RL20_9BACT</name>